<accession>A0A8B5UCG7</accession>
<organism evidence="2 3">
    <name type="scientific">Acinetobacter baumannii</name>
    <dbReference type="NCBI Taxonomy" id="470"/>
    <lineage>
        <taxon>Bacteria</taxon>
        <taxon>Pseudomonadati</taxon>
        <taxon>Pseudomonadota</taxon>
        <taxon>Gammaproteobacteria</taxon>
        <taxon>Moraxellales</taxon>
        <taxon>Moraxellaceae</taxon>
        <taxon>Acinetobacter</taxon>
        <taxon>Acinetobacter calcoaceticus/baumannii complex</taxon>
    </lineage>
</organism>
<name>A0A8B5UCG7_ACIBA</name>
<dbReference type="Pfam" id="PF13438">
    <property type="entry name" value="DUF4113"/>
    <property type="match status" value="1"/>
</dbReference>
<proteinExistence type="predicted"/>
<reference evidence="2 3" key="1">
    <citation type="submission" date="2019-06" db="EMBL/GenBank/DDBJ databases">
        <title>A Diverse Panel of Clinical Acinetobacter baumannii for Research Use.</title>
        <authorList>
            <person name="Mcgann P."/>
            <person name="Snesrud E."/>
            <person name="Galac M.R."/>
        </authorList>
    </citation>
    <scope>NUCLEOTIDE SEQUENCE [LARGE SCALE GENOMIC DNA]</scope>
    <source>
        <strain evidence="2 3">MRSN14237</strain>
    </source>
</reference>
<sequence>EKKECLMQAIDGIHIKFGKKKVGVGPCFVPGRNWSMSRDKLSRNPFKLDELLVIKS</sequence>
<dbReference type="InterPro" id="IPR025188">
    <property type="entry name" value="DUF4113"/>
</dbReference>
<gene>
    <name evidence="2" type="ORF">FJU42_20810</name>
</gene>
<feature type="domain" description="DUF4113" evidence="1">
    <location>
        <begin position="5"/>
        <end position="44"/>
    </location>
</feature>
<feature type="non-terminal residue" evidence="2">
    <location>
        <position position="1"/>
    </location>
</feature>
<dbReference type="EMBL" id="VHGY01000138">
    <property type="protein sequence ID" value="TPU57600.1"/>
    <property type="molecule type" value="Genomic_DNA"/>
</dbReference>
<dbReference type="RefSeq" id="WP_140973533.1">
    <property type="nucleotide sequence ID" value="NZ_VHGY01000138.1"/>
</dbReference>
<evidence type="ECO:0000313" key="3">
    <source>
        <dbReference type="Proteomes" id="UP000315888"/>
    </source>
</evidence>
<evidence type="ECO:0000259" key="1">
    <source>
        <dbReference type="Pfam" id="PF13438"/>
    </source>
</evidence>
<comment type="caution">
    <text evidence="2">The sequence shown here is derived from an EMBL/GenBank/DDBJ whole genome shotgun (WGS) entry which is preliminary data.</text>
</comment>
<evidence type="ECO:0000313" key="2">
    <source>
        <dbReference type="EMBL" id="TPU57600.1"/>
    </source>
</evidence>
<dbReference type="Proteomes" id="UP000315888">
    <property type="component" value="Unassembled WGS sequence"/>
</dbReference>
<dbReference type="AlphaFoldDB" id="A0A8B5UCG7"/>
<protein>
    <submittedName>
        <fullName evidence="2">DUF4113 domain-containing protein</fullName>
    </submittedName>
</protein>